<dbReference type="Pfam" id="PF13205">
    <property type="entry name" value="Big_5"/>
    <property type="match status" value="1"/>
</dbReference>
<dbReference type="InterPro" id="IPR032812">
    <property type="entry name" value="SbsA_Ig"/>
</dbReference>
<feature type="compositionally biased region" description="Basic and acidic residues" evidence="2">
    <location>
        <begin position="464"/>
        <end position="502"/>
    </location>
</feature>
<protein>
    <submittedName>
        <fullName evidence="5">Ig-like domain-containing protein</fullName>
    </submittedName>
</protein>
<dbReference type="Gene3D" id="2.60.40.1220">
    <property type="match status" value="1"/>
</dbReference>
<feature type="domain" description="SbsA Ig-like" evidence="4">
    <location>
        <begin position="359"/>
        <end position="460"/>
    </location>
</feature>
<feature type="signal peptide" evidence="3">
    <location>
        <begin position="1"/>
        <end position="25"/>
    </location>
</feature>
<feature type="region of interest" description="Disordered" evidence="2">
    <location>
        <begin position="463"/>
        <end position="502"/>
    </location>
</feature>
<evidence type="ECO:0000313" key="5">
    <source>
        <dbReference type="EMBL" id="MCY6484603.1"/>
    </source>
</evidence>
<feature type="region of interest" description="Disordered" evidence="2">
    <location>
        <begin position="346"/>
        <end position="367"/>
    </location>
</feature>
<organism evidence="5 6">
    <name type="scientific">Clostridium aestuarii</name>
    <dbReference type="NCBI Taxonomy" id="338193"/>
    <lineage>
        <taxon>Bacteria</taxon>
        <taxon>Bacillati</taxon>
        <taxon>Bacillota</taxon>
        <taxon>Clostridia</taxon>
        <taxon>Eubacteriales</taxon>
        <taxon>Clostridiaceae</taxon>
        <taxon>Clostridium</taxon>
    </lineage>
</organism>
<dbReference type="InterPro" id="IPR014755">
    <property type="entry name" value="Cu-Rt/internalin_Ig-like"/>
</dbReference>
<evidence type="ECO:0000256" key="1">
    <source>
        <dbReference type="ARBA" id="ARBA00022729"/>
    </source>
</evidence>
<feature type="compositionally biased region" description="Basic and acidic residues" evidence="2">
    <location>
        <begin position="346"/>
        <end position="355"/>
    </location>
</feature>
<dbReference type="Proteomes" id="UP001078443">
    <property type="component" value="Unassembled WGS sequence"/>
</dbReference>
<comment type="caution">
    <text evidence="5">The sequence shown here is derived from an EMBL/GenBank/DDBJ whole genome shotgun (WGS) entry which is preliminary data.</text>
</comment>
<gene>
    <name evidence="5" type="ORF">OW763_09650</name>
</gene>
<feature type="compositionally biased region" description="Low complexity" evidence="2">
    <location>
        <begin position="357"/>
        <end position="367"/>
    </location>
</feature>
<feature type="chain" id="PRO_5046192672" evidence="3">
    <location>
        <begin position="26"/>
        <end position="608"/>
    </location>
</feature>
<keyword evidence="6" id="KW-1185">Reference proteome</keyword>
<accession>A0ABT4D044</accession>
<dbReference type="EMBL" id="JAPQER010000003">
    <property type="protein sequence ID" value="MCY6484603.1"/>
    <property type="molecule type" value="Genomic_DNA"/>
</dbReference>
<sequence length="608" mass="70345">MNKKKIFSLLLICFLSVPVSPFSFLAQKVQAVESNVSYFMKDRKSVLLLKDDNKGVRIFSNKEGHVSESLLKDGELKVINNGIAGNYKEAALYNNELYFLSKNSVYKFKDNNLEEYVKISSNDYDDGIKQLIDIKFDNNGNLYILGNNVIYVIDTDKNIHRINILEMNLNEEIRNNKLLKDNSGIIYLVSRTWEKKVKLFKLDNQNCRQVNFRLKDGREPVNIFLNENDELEFVYYDDENDYMVYKLDENNMMEKDMKFNNQGSSMMEAYSAINELKKTKAGKLVLWIGSNMLYIKEAGEEYFKCAYDVAPNDHITSMITGADGKIYIGTYNEGIICYDDSIKDSSRDSNTDLQKEPSSMPSNNSNSVIEKEVSIDKKWKIKFNTELDSQSVNENNILVIDEYGVKQNVKIYLERDSRTIIIVPKEDYKNGQDYYIIIKETVKALAGNNLDKPVLVKFSTKTTGENKNKENIKEDESENKNQENIKDENEDTKKENTVEEKNENIVDSSELNVKFELVEPENLENREKSFIDFIINEWKNSVEKDAEISGVTTKVAKVAIKDFKIEDDTAYVLFSTEILNKKDENVIKDTRNIKLNAKKYDGIWKIEK</sequence>
<name>A0ABT4D044_9CLOT</name>
<evidence type="ECO:0000256" key="3">
    <source>
        <dbReference type="SAM" id="SignalP"/>
    </source>
</evidence>
<proteinExistence type="predicted"/>
<dbReference type="RefSeq" id="WP_268040908.1">
    <property type="nucleotide sequence ID" value="NZ_JAPQER010000003.1"/>
</dbReference>
<evidence type="ECO:0000256" key="2">
    <source>
        <dbReference type="SAM" id="MobiDB-lite"/>
    </source>
</evidence>
<dbReference type="SUPFAM" id="SSF63829">
    <property type="entry name" value="Calcium-dependent phosphotriesterase"/>
    <property type="match status" value="1"/>
</dbReference>
<evidence type="ECO:0000313" key="6">
    <source>
        <dbReference type="Proteomes" id="UP001078443"/>
    </source>
</evidence>
<evidence type="ECO:0000259" key="4">
    <source>
        <dbReference type="Pfam" id="PF13205"/>
    </source>
</evidence>
<keyword evidence="1 3" id="KW-0732">Signal</keyword>
<reference evidence="5" key="1">
    <citation type="submission" date="2022-12" db="EMBL/GenBank/DDBJ databases">
        <authorList>
            <person name="Wang J."/>
        </authorList>
    </citation>
    <scope>NUCLEOTIDE SEQUENCE</scope>
    <source>
        <strain evidence="5">HY-45-18</strain>
    </source>
</reference>